<dbReference type="Proteomes" id="UP001162164">
    <property type="component" value="Unassembled WGS sequence"/>
</dbReference>
<sequence length="64" mass="7905">MIWDTGYYHYINMPYYERPRALSFLIKKWLSNQVLMVIIRQMTHATYAYTKLKIRYYFAVGEIM</sequence>
<accession>A0ABQ9JAA5</accession>
<reference evidence="1" key="1">
    <citation type="journal article" date="2023" name="Insect Mol. Biol.">
        <title>Genome sequencing provides insights into the evolution of gene families encoding plant cell wall-degrading enzymes in longhorned beetles.</title>
        <authorList>
            <person name="Shin N.R."/>
            <person name="Okamura Y."/>
            <person name="Kirsch R."/>
            <person name="Pauchet Y."/>
        </authorList>
    </citation>
    <scope>NUCLEOTIDE SEQUENCE</scope>
    <source>
        <strain evidence="1">MMC_N1</strain>
    </source>
</reference>
<dbReference type="EMBL" id="JAPWTJ010000918">
    <property type="protein sequence ID" value="KAJ8974865.1"/>
    <property type="molecule type" value="Genomic_DNA"/>
</dbReference>
<name>A0ABQ9JAA5_9CUCU</name>
<evidence type="ECO:0000313" key="2">
    <source>
        <dbReference type="Proteomes" id="UP001162164"/>
    </source>
</evidence>
<proteinExistence type="predicted"/>
<protein>
    <submittedName>
        <fullName evidence="1">Uncharacterized protein</fullName>
    </submittedName>
</protein>
<keyword evidence="2" id="KW-1185">Reference proteome</keyword>
<evidence type="ECO:0000313" key="1">
    <source>
        <dbReference type="EMBL" id="KAJ8974865.1"/>
    </source>
</evidence>
<gene>
    <name evidence="1" type="ORF">NQ317_001963</name>
</gene>
<comment type="caution">
    <text evidence="1">The sequence shown here is derived from an EMBL/GenBank/DDBJ whole genome shotgun (WGS) entry which is preliminary data.</text>
</comment>
<organism evidence="1 2">
    <name type="scientific">Molorchus minor</name>
    <dbReference type="NCBI Taxonomy" id="1323400"/>
    <lineage>
        <taxon>Eukaryota</taxon>
        <taxon>Metazoa</taxon>
        <taxon>Ecdysozoa</taxon>
        <taxon>Arthropoda</taxon>
        <taxon>Hexapoda</taxon>
        <taxon>Insecta</taxon>
        <taxon>Pterygota</taxon>
        <taxon>Neoptera</taxon>
        <taxon>Endopterygota</taxon>
        <taxon>Coleoptera</taxon>
        <taxon>Polyphaga</taxon>
        <taxon>Cucujiformia</taxon>
        <taxon>Chrysomeloidea</taxon>
        <taxon>Cerambycidae</taxon>
        <taxon>Lamiinae</taxon>
        <taxon>Monochamini</taxon>
        <taxon>Molorchus</taxon>
    </lineage>
</organism>